<evidence type="ECO:0000256" key="2">
    <source>
        <dbReference type="SAM" id="MobiDB-lite"/>
    </source>
</evidence>
<accession>A0A9C6WY88</accession>
<dbReference type="OrthoDB" id="8196343at2759"/>
<dbReference type="GO" id="GO:0046872">
    <property type="term" value="F:metal ion binding"/>
    <property type="evidence" value="ECO:0007669"/>
    <property type="project" value="UniProtKB-KW"/>
</dbReference>
<evidence type="ECO:0000313" key="5">
    <source>
        <dbReference type="RefSeq" id="XP_052126466.1"/>
    </source>
</evidence>
<dbReference type="Proteomes" id="UP000504606">
    <property type="component" value="Unplaced"/>
</dbReference>
<keyword evidence="1" id="KW-0479">Metal-binding</keyword>
<sequence length="338" mass="37605">MEIILKSGEEKEEEEEDHDASSGLGDPTVSNSSNASLSRPESVRTASPGARSSVVALGQEAGWVRVLTGRPGERAERGALVYLTPATAVRDVSRDLLLPPHLTLWVQHGRGAPSHRLRADDKPLVIQDRFLQRLGFSDRSRRARLGIDPELRHLIRFHVGSTPPLAEVAGATRSGSLMLLKGLVFPHWKRRPALLLGDRLFLYPAPGSLTAAPEELRVESVSSRSPRGGRLVLRVAAQPNGPRRHVFLGFGSCWERDQWAEWLQEVSSNRILVPENLETYFPNKLGTLRKNLNKRDVDHKINFVLRLRPLMLLCHSKSACVIMTRVDKLGGLSRYESA</sequence>
<evidence type="ECO:0000256" key="1">
    <source>
        <dbReference type="ARBA" id="ARBA00022723"/>
    </source>
</evidence>
<dbReference type="GeneID" id="127750045"/>
<dbReference type="KEGG" id="foc:127750045"/>
<keyword evidence="4" id="KW-1185">Reference proteome</keyword>
<dbReference type="Pfam" id="PF23010">
    <property type="entry name" value="RA_3"/>
    <property type="match status" value="1"/>
</dbReference>
<dbReference type="RefSeq" id="XP_052126466.1">
    <property type="nucleotide sequence ID" value="XM_052270506.1"/>
</dbReference>
<feature type="region of interest" description="Disordered" evidence="2">
    <location>
        <begin position="1"/>
        <end position="51"/>
    </location>
</feature>
<dbReference type="SUPFAM" id="SSF50729">
    <property type="entry name" value="PH domain-like"/>
    <property type="match status" value="1"/>
</dbReference>
<proteinExistence type="predicted"/>
<reference evidence="5" key="1">
    <citation type="submission" date="2025-08" db="UniProtKB">
        <authorList>
            <consortium name="RefSeq"/>
        </authorList>
    </citation>
    <scope>IDENTIFICATION</scope>
    <source>
        <tissue evidence="5">Whole organism</tissue>
    </source>
</reference>
<feature type="compositionally biased region" description="Polar residues" evidence="2">
    <location>
        <begin position="28"/>
        <end position="39"/>
    </location>
</feature>
<feature type="domain" description="PHLPP-like RA" evidence="3">
    <location>
        <begin position="76"/>
        <end position="158"/>
    </location>
</feature>
<protein>
    <submittedName>
        <fullName evidence="5">PH domain leucine-rich repeat-containing protein phosphatase 1-like</fullName>
    </submittedName>
</protein>
<dbReference type="InterPro" id="IPR055071">
    <property type="entry name" value="RA_PHLPP-like"/>
</dbReference>
<evidence type="ECO:0000259" key="3">
    <source>
        <dbReference type="Pfam" id="PF23010"/>
    </source>
</evidence>
<dbReference type="AlphaFoldDB" id="A0A9C6WY88"/>
<organism evidence="4 5">
    <name type="scientific">Frankliniella occidentalis</name>
    <name type="common">Western flower thrips</name>
    <name type="synonym">Euthrips occidentalis</name>
    <dbReference type="NCBI Taxonomy" id="133901"/>
    <lineage>
        <taxon>Eukaryota</taxon>
        <taxon>Metazoa</taxon>
        <taxon>Ecdysozoa</taxon>
        <taxon>Arthropoda</taxon>
        <taxon>Hexapoda</taxon>
        <taxon>Insecta</taxon>
        <taxon>Pterygota</taxon>
        <taxon>Neoptera</taxon>
        <taxon>Paraneoptera</taxon>
        <taxon>Thysanoptera</taxon>
        <taxon>Terebrantia</taxon>
        <taxon>Thripoidea</taxon>
        <taxon>Thripidae</taxon>
        <taxon>Frankliniella</taxon>
    </lineage>
</organism>
<name>A0A9C6WY88_FRAOC</name>
<gene>
    <name evidence="5" type="primary">LOC127750045</name>
</gene>
<evidence type="ECO:0000313" key="4">
    <source>
        <dbReference type="Proteomes" id="UP000504606"/>
    </source>
</evidence>